<accession>A0A5S6QH24</accession>
<dbReference type="Proteomes" id="UP000046395">
    <property type="component" value="Unassembled WGS sequence"/>
</dbReference>
<feature type="domain" description="DDE-1" evidence="1">
    <location>
        <begin position="80"/>
        <end position="165"/>
    </location>
</feature>
<dbReference type="AlphaFoldDB" id="A0A5S6QH24"/>
<dbReference type="WBParaSite" id="TMUE_2000006711.1">
    <property type="protein sequence ID" value="TMUE_2000006711.1"/>
    <property type="gene ID" value="WBGene00299698"/>
</dbReference>
<reference evidence="3" key="1">
    <citation type="submission" date="2019-12" db="UniProtKB">
        <authorList>
            <consortium name="WormBaseParasite"/>
        </authorList>
    </citation>
    <scope>IDENTIFICATION</scope>
</reference>
<evidence type="ECO:0000259" key="1">
    <source>
        <dbReference type="Pfam" id="PF03184"/>
    </source>
</evidence>
<protein>
    <submittedName>
        <fullName evidence="3">DDE-1 domain-containing protein</fullName>
    </submittedName>
</protein>
<dbReference type="Pfam" id="PF03184">
    <property type="entry name" value="DDE_1"/>
    <property type="match status" value="1"/>
</dbReference>
<dbReference type="GO" id="GO:0003677">
    <property type="term" value="F:DNA binding"/>
    <property type="evidence" value="ECO:0007669"/>
    <property type="project" value="TreeGrafter"/>
</dbReference>
<organism evidence="2 3">
    <name type="scientific">Trichuris muris</name>
    <name type="common">Mouse whipworm</name>
    <dbReference type="NCBI Taxonomy" id="70415"/>
    <lineage>
        <taxon>Eukaryota</taxon>
        <taxon>Metazoa</taxon>
        <taxon>Ecdysozoa</taxon>
        <taxon>Nematoda</taxon>
        <taxon>Enoplea</taxon>
        <taxon>Dorylaimia</taxon>
        <taxon>Trichinellida</taxon>
        <taxon>Trichuridae</taxon>
        <taxon>Trichuris</taxon>
    </lineage>
</organism>
<dbReference type="InterPro" id="IPR004875">
    <property type="entry name" value="DDE_SF_endonuclease_dom"/>
</dbReference>
<name>A0A5S6QH24_TRIMR</name>
<dbReference type="PANTHER" id="PTHR19303">
    <property type="entry name" value="TRANSPOSON"/>
    <property type="match status" value="1"/>
</dbReference>
<dbReference type="STRING" id="70415.A0A5S6QH24"/>
<keyword evidence="2" id="KW-1185">Reference proteome</keyword>
<dbReference type="PANTHER" id="PTHR19303:SF73">
    <property type="entry name" value="PROTEIN PDC2"/>
    <property type="match status" value="1"/>
</dbReference>
<proteinExistence type="predicted"/>
<dbReference type="InterPro" id="IPR050863">
    <property type="entry name" value="CenT-Element_Derived"/>
</dbReference>
<dbReference type="GO" id="GO:0005634">
    <property type="term" value="C:nucleus"/>
    <property type="evidence" value="ECO:0007669"/>
    <property type="project" value="TreeGrafter"/>
</dbReference>
<evidence type="ECO:0000313" key="2">
    <source>
        <dbReference type="Proteomes" id="UP000046395"/>
    </source>
</evidence>
<sequence length="178" mass="19989">MDASYVKQYNLKITGETASADVASASFFPVEFEAMIDEKGDLEQVFNCDDTTLFWKKMPNRTYIQRNARQTTGFKPFKGRPTLALCGNAAGHVIKPALICRACTPRSIKNRDTTSLPAFWQHSRKAWMTAILFWNGSVGASFLKSYLSLKGLPFKLLLIIDSAPAIHNPLVLQVKTWR</sequence>
<evidence type="ECO:0000313" key="3">
    <source>
        <dbReference type="WBParaSite" id="TMUE_2000006711.1"/>
    </source>
</evidence>